<dbReference type="InterPro" id="IPR027417">
    <property type="entry name" value="P-loop_NTPase"/>
</dbReference>
<dbReference type="PANTHER" id="PTHR46411">
    <property type="entry name" value="FAMILY ATPASE, PUTATIVE-RELATED"/>
    <property type="match status" value="1"/>
</dbReference>
<dbReference type="SMART" id="SM00382">
    <property type="entry name" value="AAA"/>
    <property type="match status" value="1"/>
</dbReference>
<dbReference type="SUPFAM" id="SSF52540">
    <property type="entry name" value="P-loop containing nucleoside triphosphate hydrolases"/>
    <property type="match status" value="1"/>
</dbReference>
<proteinExistence type="predicted"/>
<reference evidence="2 3" key="1">
    <citation type="submission" date="2015-09" db="EMBL/GenBank/DDBJ databases">
        <title>Sorangium comparison.</title>
        <authorList>
            <person name="Zaburannyi N."/>
            <person name="Bunk B."/>
            <person name="Overmann J."/>
            <person name="Mueller R."/>
        </authorList>
    </citation>
    <scope>NUCLEOTIDE SEQUENCE [LARGE SCALE GENOMIC DNA]</scope>
    <source>
        <strain evidence="2 3">So ceGT47</strain>
    </source>
</reference>
<dbReference type="GO" id="GO:0005524">
    <property type="term" value="F:ATP binding"/>
    <property type="evidence" value="ECO:0007669"/>
    <property type="project" value="InterPro"/>
</dbReference>
<accession>A0A4P2Q252</accession>
<dbReference type="CDD" id="cd19481">
    <property type="entry name" value="RecA-like_protease"/>
    <property type="match status" value="1"/>
</dbReference>
<evidence type="ECO:0000313" key="3">
    <source>
        <dbReference type="Proteomes" id="UP000295781"/>
    </source>
</evidence>
<protein>
    <submittedName>
        <fullName evidence="2">ATPase AAA</fullName>
    </submittedName>
</protein>
<dbReference type="Proteomes" id="UP000295781">
    <property type="component" value="Chromosome"/>
</dbReference>
<dbReference type="AlphaFoldDB" id="A0A4P2Q252"/>
<feature type="domain" description="AAA+ ATPase" evidence="1">
    <location>
        <begin position="420"/>
        <end position="552"/>
    </location>
</feature>
<gene>
    <name evidence="2" type="ORF">SOCEGT47_038520</name>
</gene>
<evidence type="ECO:0000259" key="1">
    <source>
        <dbReference type="SMART" id="SM00382"/>
    </source>
</evidence>
<dbReference type="Gene3D" id="3.40.50.300">
    <property type="entry name" value="P-loop containing nucleotide triphosphate hydrolases"/>
    <property type="match status" value="1"/>
</dbReference>
<dbReference type="RefSeq" id="WP_129348411.1">
    <property type="nucleotide sequence ID" value="NZ_CP012670.1"/>
</dbReference>
<sequence length="636" mass="68774">MKPAQAATGSSNPLSASLAAVRACIERASNTGPPPALPEPPSGSPLAALRDRFHLSAFDVAVIACAAAVELSPGFSKSCGAALGDPARRAPTVALCIARLPGARWDAFSPGGPLCRFRLVRLGEGDVFTGRSVTLPEPVLHFLVGAPARDERLEARLRDVEPRRALPPSRAAVARVIGEILRDPGAPHVQLVVASAEEARPLFAAVAAEQGRALWELPAWALPDAPEERVDLLWTCARDARLCGALVLLDVASAGEPAHARATVDFATRAPDPLLLCGPEVVRPKGRRVFSASLPRLPHEEAKDLWRQALNGAADAESLDVAGLAARFQLSPDGIASAATSVAHRPAGEPPGRAVWRACRLLSRARLDDLAQRIEPDADWDRLILPPEEIRTLRAIEAQVRHRARVFHQWGFSRQGERGSGTAAIFSGPSGTGKTMAAEVLAGALELDLYRIDLSSVVSKYIGETEKNLRRVFDAAEEGGAILLFDEADALFGKRTEVKDSHDRHANIEVSYLLQRMESYQGLAILTTNLRKNIDDAFLRRIQFVVEFPFPDASQRERIWRAVFPPQTPIDGVDPRRLARLAVAGGNIKNIARNAAYLAAAQDRPVGMQHLLEATRLEYTKLGQPLTPTELRGWLS</sequence>
<dbReference type="OrthoDB" id="9802352at2"/>
<dbReference type="GO" id="GO:0016887">
    <property type="term" value="F:ATP hydrolysis activity"/>
    <property type="evidence" value="ECO:0007669"/>
    <property type="project" value="InterPro"/>
</dbReference>
<evidence type="ECO:0000313" key="2">
    <source>
        <dbReference type="EMBL" id="AUX23329.1"/>
    </source>
</evidence>
<organism evidence="2 3">
    <name type="scientific">Sorangium cellulosum</name>
    <name type="common">Polyangium cellulosum</name>
    <dbReference type="NCBI Taxonomy" id="56"/>
    <lineage>
        <taxon>Bacteria</taxon>
        <taxon>Pseudomonadati</taxon>
        <taxon>Myxococcota</taxon>
        <taxon>Polyangia</taxon>
        <taxon>Polyangiales</taxon>
        <taxon>Polyangiaceae</taxon>
        <taxon>Sorangium</taxon>
    </lineage>
</organism>
<dbReference type="EMBL" id="CP012670">
    <property type="protein sequence ID" value="AUX23329.1"/>
    <property type="molecule type" value="Genomic_DNA"/>
</dbReference>
<dbReference type="Pfam" id="PF22977">
    <property type="entry name" value="WHD"/>
    <property type="match status" value="1"/>
</dbReference>
<dbReference type="Pfam" id="PF00004">
    <property type="entry name" value="AAA"/>
    <property type="match status" value="1"/>
</dbReference>
<dbReference type="InterPro" id="IPR054472">
    <property type="entry name" value="WHD"/>
</dbReference>
<dbReference type="PANTHER" id="PTHR46411:SF3">
    <property type="entry name" value="AAA+ ATPASE DOMAIN-CONTAINING PROTEIN"/>
    <property type="match status" value="1"/>
</dbReference>
<dbReference type="InterPro" id="IPR003959">
    <property type="entry name" value="ATPase_AAA_core"/>
</dbReference>
<name>A0A4P2Q252_SORCE</name>
<dbReference type="InterPro" id="IPR003593">
    <property type="entry name" value="AAA+_ATPase"/>
</dbReference>